<dbReference type="SUPFAM" id="SSF109854">
    <property type="entry name" value="DinB/YfiT-like putative metalloenzymes"/>
    <property type="match status" value="1"/>
</dbReference>
<dbReference type="PATRIC" id="fig|1208321.3.peg.32"/>
<feature type="binding site" evidence="3">
    <location>
        <position position="146"/>
    </location>
    <ligand>
        <name>a divalent metal cation</name>
        <dbReference type="ChEBI" id="CHEBI:60240"/>
    </ligand>
</feature>
<dbReference type="STRING" id="1208321.D104_00160"/>
<dbReference type="PANTHER" id="PTHR37302">
    <property type="entry name" value="SLR1116 PROTEIN"/>
    <property type="match status" value="1"/>
</dbReference>
<evidence type="ECO:0000256" key="3">
    <source>
        <dbReference type="PIRSR" id="PIRSR607837-1"/>
    </source>
</evidence>
<dbReference type="PANTHER" id="PTHR37302:SF1">
    <property type="entry name" value="PROTEIN DINB"/>
    <property type="match status" value="1"/>
</dbReference>
<feature type="binding site" evidence="3">
    <location>
        <position position="150"/>
    </location>
    <ligand>
        <name>a divalent metal cation</name>
        <dbReference type="ChEBI" id="CHEBI:60240"/>
    </ligand>
</feature>
<proteinExistence type="inferred from homology"/>
<gene>
    <name evidence="4" type="ORF">D104_00160</name>
</gene>
<evidence type="ECO:0000256" key="1">
    <source>
        <dbReference type="ARBA" id="ARBA00008635"/>
    </source>
</evidence>
<evidence type="ECO:0000313" key="4">
    <source>
        <dbReference type="EMBL" id="ETI62206.1"/>
    </source>
</evidence>
<dbReference type="GO" id="GO:0046872">
    <property type="term" value="F:metal ion binding"/>
    <property type="evidence" value="ECO:0007669"/>
    <property type="project" value="UniProtKB-KW"/>
</dbReference>
<evidence type="ECO:0000256" key="2">
    <source>
        <dbReference type="ARBA" id="ARBA00022723"/>
    </source>
</evidence>
<name>W1RYB3_9GAMM</name>
<dbReference type="AlphaFoldDB" id="W1RYB3"/>
<dbReference type="RefSeq" id="WP_024022255.1">
    <property type="nucleotide sequence ID" value="NZ_AYOZ01000001.1"/>
</dbReference>
<sequence>MSVKENMQLMASYNQWMNQAIYKAVAELSHDDLVEDKGAFFGSVLGTLNHNLAADVIWLKRFADHFTELSSLDFVRTLERPAMLNTQLFDDLPLLQSQRFKLDQLIIAMMNEVTDEMLSSALMYKNMKGIEYSQRFGFTLQHFFNHQTHHRGQITTLLFQMGIDVGATDLITSIPRMELL</sequence>
<organism evidence="4 5">
    <name type="scientific">Marinomonas profundimaris</name>
    <dbReference type="NCBI Taxonomy" id="1208321"/>
    <lineage>
        <taxon>Bacteria</taxon>
        <taxon>Pseudomonadati</taxon>
        <taxon>Pseudomonadota</taxon>
        <taxon>Gammaproteobacteria</taxon>
        <taxon>Oceanospirillales</taxon>
        <taxon>Oceanospirillaceae</taxon>
        <taxon>Marinomonas</taxon>
    </lineage>
</organism>
<dbReference type="InterPro" id="IPR007837">
    <property type="entry name" value="DinB"/>
</dbReference>
<feature type="binding site" evidence="3">
    <location>
        <position position="50"/>
    </location>
    <ligand>
        <name>a divalent metal cation</name>
        <dbReference type="ChEBI" id="CHEBI:60240"/>
    </ligand>
</feature>
<accession>W1RYB3</accession>
<evidence type="ECO:0000313" key="5">
    <source>
        <dbReference type="Proteomes" id="UP000018857"/>
    </source>
</evidence>
<dbReference type="OrthoDB" id="9807509at2"/>
<reference evidence="4 5" key="1">
    <citation type="journal article" date="2014" name="Genome Announc.">
        <title>Draft Genome Sequence of Marinomonas sp. Strain D104, a Polycyclic Aromatic Hydrocarbon-Degrading Bacterium from the Deep-Sea Sediment of the Arctic Ocean.</title>
        <authorList>
            <person name="Dong C."/>
            <person name="Bai X."/>
            <person name="Lai Q."/>
            <person name="Xie Y."/>
            <person name="Chen X."/>
            <person name="Shao Z."/>
        </authorList>
    </citation>
    <scope>NUCLEOTIDE SEQUENCE [LARGE SCALE GENOMIC DNA]</scope>
    <source>
        <strain evidence="4 5">D104</strain>
    </source>
</reference>
<comment type="caution">
    <text evidence="4">The sequence shown here is derived from an EMBL/GenBank/DDBJ whole genome shotgun (WGS) entry which is preliminary data.</text>
</comment>
<dbReference type="InterPro" id="IPR034660">
    <property type="entry name" value="DinB/YfiT-like"/>
</dbReference>
<dbReference type="eggNOG" id="COG2318">
    <property type="taxonomic scope" value="Bacteria"/>
</dbReference>
<keyword evidence="5" id="KW-1185">Reference proteome</keyword>
<dbReference type="Proteomes" id="UP000018857">
    <property type="component" value="Unassembled WGS sequence"/>
</dbReference>
<dbReference type="Gene3D" id="1.20.120.450">
    <property type="entry name" value="dinb family like domain"/>
    <property type="match status" value="1"/>
</dbReference>
<comment type="similarity">
    <text evidence="1">Belongs to the DinB family.</text>
</comment>
<keyword evidence="2 3" id="KW-0479">Metal-binding</keyword>
<protein>
    <submittedName>
        <fullName evidence="4">Diguanylate cyclase</fullName>
    </submittedName>
</protein>
<dbReference type="Pfam" id="PF05163">
    <property type="entry name" value="DinB"/>
    <property type="match status" value="1"/>
</dbReference>
<dbReference type="EMBL" id="AYOZ01000001">
    <property type="protein sequence ID" value="ETI62206.1"/>
    <property type="molecule type" value="Genomic_DNA"/>
</dbReference>